<comment type="caution">
    <text evidence="1">The sequence shown here is derived from an EMBL/GenBank/DDBJ whole genome shotgun (WGS) entry which is preliminary data.</text>
</comment>
<keyword evidence="2" id="KW-1185">Reference proteome</keyword>
<reference evidence="1" key="1">
    <citation type="journal article" date="2020" name="G3 (Bethesda)">
        <title>High-Quality Assemblies for Three Invasive Social Wasps from the &lt;i&gt;Vespula&lt;/i&gt; Genus.</title>
        <authorList>
            <person name="Harrop T.W.R."/>
            <person name="Guhlin J."/>
            <person name="McLaughlin G.M."/>
            <person name="Permina E."/>
            <person name="Stockwell P."/>
            <person name="Gilligan J."/>
            <person name="Le Lec M.F."/>
            <person name="Gruber M.A.M."/>
            <person name="Quinn O."/>
            <person name="Lovegrove M."/>
            <person name="Duncan E.J."/>
            <person name="Remnant E.J."/>
            <person name="Van Eeckhoven J."/>
            <person name="Graham B."/>
            <person name="Knapp R.A."/>
            <person name="Langford K.W."/>
            <person name="Kronenberg Z."/>
            <person name="Press M.O."/>
            <person name="Eacker S.M."/>
            <person name="Wilson-Rankin E.E."/>
            <person name="Purcell J."/>
            <person name="Lester P.J."/>
            <person name="Dearden P.K."/>
        </authorList>
    </citation>
    <scope>NUCLEOTIDE SEQUENCE</scope>
    <source>
        <strain evidence="1">Linc-1</strain>
    </source>
</reference>
<evidence type="ECO:0000313" key="2">
    <source>
        <dbReference type="Proteomes" id="UP000617340"/>
    </source>
</evidence>
<protein>
    <submittedName>
        <fullName evidence="1">Uncharacterized protein</fullName>
    </submittedName>
</protein>
<dbReference type="AlphaFoldDB" id="A0A834MTK1"/>
<name>A0A834MTK1_VESGE</name>
<accession>A0A834MTK1</accession>
<evidence type="ECO:0000313" key="1">
    <source>
        <dbReference type="EMBL" id="KAF7384050.1"/>
    </source>
</evidence>
<organism evidence="1 2">
    <name type="scientific">Vespula germanica</name>
    <name type="common">German yellow jacket</name>
    <name type="synonym">Paravespula germanica</name>
    <dbReference type="NCBI Taxonomy" id="30212"/>
    <lineage>
        <taxon>Eukaryota</taxon>
        <taxon>Metazoa</taxon>
        <taxon>Ecdysozoa</taxon>
        <taxon>Arthropoda</taxon>
        <taxon>Hexapoda</taxon>
        <taxon>Insecta</taxon>
        <taxon>Pterygota</taxon>
        <taxon>Neoptera</taxon>
        <taxon>Endopterygota</taxon>
        <taxon>Hymenoptera</taxon>
        <taxon>Apocrita</taxon>
        <taxon>Aculeata</taxon>
        <taxon>Vespoidea</taxon>
        <taxon>Vespidae</taxon>
        <taxon>Vespinae</taxon>
        <taxon>Vespula</taxon>
    </lineage>
</organism>
<dbReference type="EMBL" id="JACSDZ010000018">
    <property type="protein sequence ID" value="KAF7384050.1"/>
    <property type="molecule type" value="Genomic_DNA"/>
</dbReference>
<gene>
    <name evidence="1" type="ORF">HZH68_014807</name>
</gene>
<dbReference type="Proteomes" id="UP000617340">
    <property type="component" value="Unassembled WGS sequence"/>
</dbReference>
<sequence length="77" mass="8421">MRKSKVVDLPELLANLCLRELASRWGPAKVGSPANKPLRVAATSDRFSFEESFTEDSLAPRVLGPSTFSVESTTEPK</sequence>
<proteinExistence type="predicted"/>